<dbReference type="PANTHER" id="PTHR24186">
    <property type="entry name" value="PROTEIN PHOSPHATASE 1 REGULATORY SUBUNIT"/>
    <property type="match status" value="1"/>
</dbReference>
<dbReference type="Pfam" id="PF13962">
    <property type="entry name" value="PGG"/>
    <property type="match status" value="1"/>
</dbReference>
<feature type="transmembrane region" description="Helical" evidence="7">
    <location>
        <begin position="604"/>
        <end position="624"/>
    </location>
</feature>
<gene>
    <name evidence="9" type="ORF">DCAR_0207082</name>
</gene>
<dbReference type="InterPro" id="IPR002110">
    <property type="entry name" value="Ankyrin_rpt"/>
</dbReference>
<evidence type="ECO:0000259" key="8">
    <source>
        <dbReference type="Pfam" id="PF13962"/>
    </source>
</evidence>
<dbReference type="EMBL" id="CP093344">
    <property type="protein sequence ID" value="WOG87850.1"/>
    <property type="molecule type" value="Genomic_DNA"/>
</dbReference>
<keyword evidence="10" id="KW-1185">Reference proteome</keyword>
<dbReference type="Proteomes" id="UP000077755">
    <property type="component" value="Chromosome 2"/>
</dbReference>
<feature type="domain" description="PGG" evidence="8">
    <location>
        <begin position="487"/>
        <end position="597"/>
    </location>
</feature>
<dbReference type="SUPFAM" id="SSF48403">
    <property type="entry name" value="Ankyrin repeat"/>
    <property type="match status" value="1"/>
</dbReference>
<dbReference type="SMART" id="SM00248">
    <property type="entry name" value="ANK"/>
    <property type="match status" value="8"/>
</dbReference>
<dbReference type="InterPro" id="IPR026961">
    <property type="entry name" value="PGG_dom"/>
</dbReference>
<evidence type="ECO:0000256" key="6">
    <source>
        <dbReference type="ARBA" id="ARBA00023136"/>
    </source>
</evidence>
<feature type="transmembrane region" description="Helical" evidence="7">
    <location>
        <begin position="495"/>
        <end position="517"/>
    </location>
</feature>
<evidence type="ECO:0000256" key="2">
    <source>
        <dbReference type="ARBA" id="ARBA00022692"/>
    </source>
</evidence>
<protein>
    <recommendedName>
        <fullName evidence="8">PGG domain-containing protein</fullName>
    </recommendedName>
</protein>
<feature type="transmembrane region" description="Helical" evidence="7">
    <location>
        <begin position="578"/>
        <end position="598"/>
    </location>
</feature>
<keyword evidence="4 7" id="KW-1133">Transmembrane helix</keyword>
<dbReference type="AlphaFoldDB" id="A0AAF0WGW4"/>
<dbReference type="Gene3D" id="1.25.40.20">
    <property type="entry name" value="Ankyrin repeat-containing domain"/>
    <property type="match status" value="1"/>
</dbReference>
<comment type="subcellular location">
    <subcellularLocation>
        <location evidence="1">Membrane</location>
        <topology evidence="1">Multi-pass membrane protein</topology>
    </subcellularLocation>
</comment>
<dbReference type="Pfam" id="PF12796">
    <property type="entry name" value="Ank_2"/>
    <property type="match status" value="1"/>
</dbReference>
<keyword evidence="3" id="KW-0677">Repeat</keyword>
<dbReference type="GO" id="GO:0005886">
    <property type="term" value="C:plasma membrane"/>
    <property type="evidence" value="ECO:0007669"/>
    <property type="project" value="TreeGrafter"/>
</dbReference>
<keyword evidence="6 7" id="KW-0472">Membrane</keyword>
<proteinExistence type="predicted"/>
<evidence type="ECO:0000256" key="4">
    <source>
        <dbReference type="ARBA" id="ARBA00022989"/>
    </source>
</evidence>
<sequence length="638" mass="71418">MDTNTTVNPVNLAGDTESVATLYEIYSSCERRIGENDEFPEGSAERKQFAVSVFGNNTNLFIKPAPGGYTAFHLAVNSDSTEMLEALIEAARWLPSSSSSTNDDPQTTSLETLLRHEYSESSDIVESIIEAGRRRYYSTDPTNHLFEDFIQQAESERMNTALHLAVMGNHLGVVKQILMANPSYICEDINRELKTPLYIAAEQGYKDIVRELCKHATLALTCIAGPRKQTVLHAAIFGRDKGCVEMALDIPLLTYHRDEDGWTALHHAAHFNFDSVIDILGQRFQGSGLYNSDLSSVLLCREGVPTPLWMAIEQGHTSTTVEIIKVLPSLCVDLDPKSRRNILHLAAEKNDKQTVQAILKTCPPEYLRKILNGRDINKNTPLHLLIAKGCFVKQLIEHEQIDKTARNYQNWTPFDMLYVQDHIVADQLAIKTLLDEANQNSSFWIWRRSSSNMDTKESFVPPKKRSEKDVKFKIAYETLMKAKVLRYRERTNTQIIVTALITTVTFTVGFTMPGGYYQSGELNQGSVLLANKTAFKAFIVSDAIALALSTTSLFLYFISSMYEDPRQVSKLNAVSTGLNIFSIVAMMLTFICGIYAVLSHSPALALAICLICSTFFVCIVVLLLKLGYDRKKLKDSLA</sequence>
<keyword evidence="2 7" id="KW-0812">Transmembrane</keyword>
<organism evidence="9 10">
    <name type="scientific">Daucus carota subsp. sativus</name>
    <name type="common">Carrot</name>
    <dbReference type="NCBI Taxonomy" id="79200"/>
    <lineage>
        <taxon>Eukaryota</taxon>
        <taxon>Viridiplantae</taxon>
        <taxon>Streptophyta</taxon>
        <taxon>Embryophyta</taxon>
        <taxon>Tracheophyta</taxon>
        <taxon>Spermatophyta</taxon>
        <taxon>Magnoliopsida</taxon>
        <taxon>eudicotyledons</taxon>
        <taxon>Gunneridae</taxon>
        <taxon>Pentapetalae</taxon>
        <taxon>asterids</taxon>
        <taxon>campanulids</taxon>
        <taxon>Apiales</taxon>
        <taxon>Apiaceae</taxon>
        <taxon>Apioideae</taxon>
        <taxon>Scandiceae</taxon>
        <taxon>Daucinae</taxon>
        <taxon>Daucus</taxon>
        <taxon>Daucus sect. Daucus</taxon>
    </lineage>
</organism>
<reference evidence="9" key="1">
    <citation type="journal article" date="2016" name="Nat. Genet.">
        <title>A high-quality carrot genome assembly provides new insights into carotenoid accumulation and asterid genome evolution.</title>
        <authorList>
            <person name="Iorizzo M."/>
            <person name="Ellison S."/>
            <person name="Senalik D."/>
            <person name="Zeng P."/>
            <person name="Satapoomin P."/>
            <person name="Huang J."/>
            <person name="Bowman M."/>
            <person name="Iovene M."/>
            <person name="Sanseverino W."/>
            <person name="Cavagnaro P."/>
            <person name="Yildiz M."/>
            <person name="Macko-Podgorni A."/>
            <person name="Moranska E."/>
            <person name="Grzebelus E."/>
            <person name="Grzebelus D."/>
            <person name="Ashrafi H."/>
            <person name="Zheng Z."/>
            <person name="Cheng S."/>
            <person name="Spooner D."/>
            <person name="Van Deynze A."/>
            <person name="Simon P."/>
        </authorList>
    </citation>
    <scope>NUCLEOTIDE SEQUENCE</scope>
    <source>
        <tissue evidence="9">Leaf</tissue>
    </source>
</reference>
<evidence type="ECO:0000313" key="10">
    <source>
        <dbReference type="Proteomes" id="UP000077755"/>
    </source>
</evidence>
<evidence type="ECO:0000256" key="3">
    <source>
        <dbReference type="ARBA" id="ARBA00022737"/>
    </source>
</evidence>
<name>A0AAF0WGW4_DAUCS</name>
<evidence type="ECO:0000313" key="9">
    <source>
        <dbReference type="EMBL" id="WOG87850.1"/>
    </source>
</evidence>
<dbReference type="InterPro" id="IPR036770">
    <property type="entry name" value="Ankyrin_rpt-contain_sf"/>
</dbReference>
<dbReference type="PANTHER" id="PTHR24186:SF50">
    <property type="entry name" value="ANKYRIN REPEAT-CONTAINING PROTEIN ITN1-LIKE ISOFORM X1"/>
    <property type="match status" value="1"/>
</dbReference>
<evidence type="ECO:0000256" key="7">
    <source>
        <dbReference type="SAM" id="Phobius"/>
    </source>
</evidence>
<evidence type="ECO:0000256" key="5">
    <source>
        <dbReference type="ARBA" id="ARBA00023043"/>
    </source>
</evidence>
<evidence type="ECO:0000256" key="1">
    <source>
        <dbReference type="ARBA" id="ARBA00004141"/>
    </source>
</evidence>
<reference evidence="9" key="2">
    <citation type="submission" date="2022-03" db="EMBL/GenBank/DDBJ databases">
        <title>Draft title - Genomic analysis of global carrot germplasm unveils the trajectory of domestication and the origin of high carotenoid orange carrot.</title>
        <authorList>
            <person name="Iorizzo M."/>
            <person name="Ellison S."/>
            <person name="Senalik D."/>
            <person name="Macko-Podgorni A."/>
            <person name="Grzebelus D."/>
            <person name="Bostan H."/>
            <person name="Rolling W."/>
            <person name="Curaba J."/>
            <person name="Simon P."/>
        </authorList>
    </citation>
    <scope>NUCLEOTIDE SEQUENCE</scope>
    <source>
        <tissue evidence="9">Leaf</tissue>
    </source>
</reference>
<dbReference type="KEGG" id="dcr:108207543"/>
<keyword evidence="5" id="KW-0040">ANK repeat</keyword>
<feature type="transmembrane region" description="Helical" evidence="7">
    <location>
        <begin position="537"/>
        <end position="558"/>
    </location>
</feature>
<accession>A0AAF0WGW4</accession>